<gene>
    <name evidence="3" type="ORF">F7231_03000</name>
</gene>
<dbReference type="NCBIfam" id="TIGR04183">
    <property type="entry name" value="Por_Secre_tail"/>
    <property type="match status" value="1"/>
</dbReference>
<dbReference type="InterPro" id="IPR026444">
    <property type="entry name" value="Secre_tail"/>
</dbReference>
<evidence type="ECO:0000313" key="3">
    <source>
        <dbReference type="EMBL" id="NID09127.1"/>
    </source>
</evidence>
<organism evidence="3 4">
    <name type="scientific">Fibrivirga algicola</name>
    <dbReference type="NCBI Taxonomy" id="2950420"/>
    <lineage>
        <taxon>Bacteria</taxon>
        <taxon>Pseudomonadati</taxon>
        <taxon>Bacteroidota</taxon>
        <taxon>Cytophagia</taxon>
        <taxon>Cytophagales</taxon>
        <taxon>Spirosomataceae</taxon>
        <taxon>Fibrivirga</taxon>
    </lineage>
</organism>
<comment type="caution">
    <text evidence="3">The sequence shown here is derived from an EMBL/GenBank/DDBJ whole genome shotgun (WGS) entry which is preliminary data.</text>
</comment>
<feature type="compositionally biased region" description="Low complexity" evidence="1">
    <location>
        <begin position="91"/>
        <end position="101"/>
    </location>
</feature>
<proteinExistence type="predicted"/>
<dbReference type="RefSeq" id="WP_166690847.1">
    <property type="nucleotide sequence ID" value="NZ_WAEL01000001.1"/>
</dbReference>
<feature type="domain" description="Secretion system C-terminal sorting" evidence="2">
    <location>
        <begin position="135"/>
        <end position="211"/>
    </location>
</feature>
<evidence type="ECO:0000256" key="1">
    <source>
        <dbReference type="SAM" id="MobiDB-lite"/>
    </source>
</evidence>
<dbReference type="Pfam" id="PF18962">
    <property type="entry name" value="Por_Secre_tail"/>
    <property type="match status" value="1"/>
</dbReference>
<name>A0ABX0QDF6_9BACT</name>
<dbReference type="Proteomes" id="UP000606008">
    <property type="component" value="Unassembled WGS sequence"/>
</dbReference>
<reference evidence="4" key="2">
    <citation type="submission" date="2023-07" db="EMBL/GenBank/DDBJ databases">
        <authorList>
            <person name="Jung D.-H."/>
        </authorList>
    </citation>
    <scope>NUCLEOTIDE SEQUENCE [LARGE SCALE GENOMIC DNA]</scope>
    <source>
        <strain evidence="4">JA-25</strain>
    </source>
</reference>
<feature type="region of interest" description="Disordered" evidence="1">
    <location>
        <begin position="91"/>
        <end position="117"/>
    </location>
</feature>
<accession>A0ABX0QDF6</accession>
<evidence type="ECO:0000313" key="4">
    <source>
        <dbReference type="Proteomes" id="UP000606008"/>
    </source>
</evidence>
<sequence length="214" mass="23459">MEKRLRIYGCLIGLLLATSVQAQVPGRSRLELGRKAALTAPTVASAKPHRVLLPLSRPMSTMDHLLTQGKNSAMQDYYRALLIAAPTSSSRSAAGRSTTQADGMVSGTGTERSSEEAVRIDDRMYTSDRLTVSNIYPNPAHDVAEIDYIMNSNVGSASITLLSILGSPVAEYTLDRSERKIRLQTRDLPTGYYFYQLSIEGVKVATKKLLVKHQ</sequence>
<evidence type="ECO:0000259" key="2">
    <source>
        <dbReference type="Pfam" id="PF18962"/>
    </source>
</evidence>
<reference evidence="4" key="1">
    <citation type="submission" date="2019-09" db="EMBL/GenBank/DDBJ databases">
        <authorList>
            <person name="Jung D.-H."/>
        </authorList>
    </citation>
    <scope>NUCLEOTIDE SEQUENCE [LARGE SCALE GENOMIC DNA]</scope>
    <source>
        <strain evidence="4">JA-25</strain>
    </source>
</reference>
<dbReference type="EMBL" id="WAEL01000001">
    <property type="protein sequence ID" value="NID09127.1"/>
    <property type="molecule type" value="Genomic_DNA"/>
</dbReference>
<protein>
    <submittedName>
        <fullName evidence="3">T9SS type A sorting domain-containing protein</fullName>
    </submittedName>
</protein>
<keyword evidence="4" id="KW-1185">Reference proteome</keyword>